<dbReference type="EMBL" id="CP003364">
    <property type="protein sequence ID" value="AGA25048.1"/>
    <property type="molecule type" value="Genomic_DNA"/>
</dbReference>
<dbReference type="RefSeq" id="WP_015244231.1">
    <property type="nucleotide sequence ID" value="NC_019892.1"/>
</dbReference>
<sequence length="112" mass="12723">MMNHIPSRADQGGECPPRRLYLLEPGWRVGQKVGNDREFCYMMAPGQDYYHRVYDGEIVVLRGDERLCMACAERRGLLSFAPKGLGEQLGIVEFAIEESTPEIELGMKEDID</sequence>
<evidence type="ECO:0000313" key="1">
    <source>
        <dbReference type="EMBL" id="AGA25048.1"/>
    </source>
</evidence>
<dbReference type="OrthoDB" id="214926at2"/>
<dbReference type="KEGG" id="saci:Sinac_0633"/>
<dbReference type="HOGENOM" id="CLU_2144154_0_0_0"/>
<evidence type="ECO:0000313" key="2">
    <source>
        <dbReference type="Proteomes" id="UP000010798"/>
    </source>
</evidence>
<dbReference type="eggNOG" id="ENOG5033CNA">
    <property type="taxonomic scope" value="Bacteria"/>
</dbReference>
<proteinExistence type="predicted"/>
<organism evidence="1 2">
    <name type="scientific">Singulisphaera acidiphila (strain ATCC BAA-1392 / DSM 18658 / VKM B-2454 / MOB10)</name>
    <dbReference type="NCBI Taxonomy" id="886293"/>
    <lineage>
        <taxon>Bacteria</taxon>
        <taxon>Pseudomonadati</taxon>
        <taxon>Planctomycetota</taxon>
        <taxon>Planctomycetia</taxon>
        <taxon>Isosphaerales</taxon>
        <taxon>Isosphaeraceae</taxon>
        <taxon>Singulisphaera</taxon>
    </lineage>
</organism>
<dbReference type="AlphaFoldDB" id="L0D893"/>
<accession>L0D893</accession>
<name>L0D893_SINAD</name>
<gene>
    <name evidence="1" type="ordered locus">Sinac_0633</name>
</gene>
<dbReference type="Proteomes" id="UP000010798">
    <property type="component" value="Chromosome"/>
</dbReference>
<dbReference type="STRING" id="886293.Sinac_0633"/>
<reference evidence="1 2" key="1">
    <citation type="submission" date="2012-02" db="EMBL/GenBank/DDBJ databases">
        <title>Complete sequence of chromosome of Singulisphaera acidiphila DSM 18658.</title>
        <authorList>
            <consortium name="US DOE Joint Genome Institute (JGI-PGF)"/>
            <person name="Lucas S."/>
            <person name="Copeland A."/>
            <person name="Lapidus A."/>
            <person name="Glavina del Rio T."/>
            <person name="Dalin E."/>
            <person name="Tice H."/>
            <person name="Bruce D."/>
            <person name="Goodwin L."/>
            <person name="Pitluck S."/>
            <person name="Peters L."/>
            <person name="Ovchinnikova G."/>
            <person name="Chertkov O."/>
            <person name="Kyrpides N."/>
            <person name="Mavromatis K."/>
            <person name="Ivanova N."/>
            <person name="Brettin T."/>
            <person name="Detter J.C."/>
            <person name="Han C."/>
            <person name="Larimer F."/>
            <person name="Land M."/>
            <person name="Hauser L."/>
            <person name="Markowitz V."/>
            <person name="Cheng J.-F."/>
            <person name="Hugenholtz P."/>
            <person name="Woyke T."/>
            <person name="Wu D."/>
            <person name="Tindall B."/>
            <person name="Pomrenke H."/>
            <person name="Brambilla E."/>
            <person name="Klenk H.-P."/>
            <person name="Eisen J.A."/>
        </authorList>
    </citation>
    <scope>NUCLEOTIDE SEQUENCE [LARGE SCALE GENOMIC DNA]</scope>
    <source>
        <strain evidence="2">ATCC BAA-1392 / DSM 18658 / VKM B-2454 / MOB10</strain>
    </source>
</reference>
<protein>
    <submittedName>
        <fullName evidence="1">Uncharacterized protein</fullName>
    </submittedName>
</protein>
<keyword evidence="2" id="KW-1185">Reference proteome</keyword>